<keyword evidence="2" id="KW-0501">Molybdenum cofactor biosynthesis</keyword>
<protein>
    <recommendedName>
        <fullName evidence="3">Molybdopterin cofactor biosynthesis C (MoaC) domain-containing protein</fullName>
    </recommendedName>
</protein>
<dbReference type="SUPFAM" id="SSF55040">
    <property type="entry name" value="Molybdenum cofactor biosynthesis protein C, MoaC"/>
    <property type="match status" value="1"/>
</dbReference>
<dbReference type="AlphaFoldDB" id="A0A1Y1WNV1"/>
<dbReference type="InterPro" id="IPR036522">
    <property type="entry name" value="MoaC_sf"/>
</dbReference>
<evidence type="ECO:0000256" key="1">
    <source>
        <dbReference type="ARBA" id="ARBA00005046"/>
    </source>
</evidence>
<evidence type="ECO:0000313" key="4">
    <source>
        <dbReference type="EMBL" id="ORX74814.1"/>
    </source>
</evidence>
<dbReference type="RefSeq" id="XP_040748025.1">
    <property type="nucleotide sequence ID" value="XM_040884915.1"/>
</dbReference>
<keyword evidence="5" id="KW-1185">Reference proteome</keyword>
<name>A0A1Y1WNV1_9FUNG</name>
<feature type="domain" description="Molybdopterin cofactor biosynthesis C (MoaC)" evidence="3">
    <location>
        <begin position="68"/>
        <end position="121"/>
    </location>
</feature>
<dbReference type="STRING" id="61395.A0A1Y1WNV1"/>
<dbReference type="EMBL" id="MCFD01000001">
    <property type="protein sequence ID" value="ORX74814.1"/>
    <property type="molecule type" value="Genomic_DNA"/>
</dbReference>
<sequence>MLLPTERSCCDFIICFYQTKPCRLRIVRRIPALARPGTTVQRQRRLSTSAWHLSNRLTHVDESGEAHMVDVSAKTPTLRTAVARGRVLMNKETFDLIKQDGIKKGNVLTVAQIAGIQGAKKLFANDPALPSHQPDQGCCRVCLG</sequence>
<proteinExistence type="predicted"/>
<comment type="pathway">
    <text evidence="1">Cofactor biosynthesis; molybdopterin biosynthesis.</text>
</comment>
<dbReference type="OrthoDB" id="429626at2759"/>
<dbReference type="UniPathway" id="UPA00344"/>
<reference evidence="4 5" key="1">
    <citation type="submission" date="2016-07" db="EMBL/GenBank/DDBJ databases">
        <title>Pervasive Adenine N6-methylation of Active Genes in Fungi.</title>
        <authorList>
            <consortium name="DOE Joint Genome Institute"/>
            <person name="Mondo S.J."/>
            <person name="Dannebaum R.O."/>
            <person name="Kuo R.C."/>
            <person name="Labutti K."/>
            <person name="Haridas S."/>
            <person name="Kuo A."/>
            <person name="Salamov A."/>
            <person name="Ahrendt S.R."/>
            <person name="Lipzen A."/>
            <person name="Sullivan W."/>
            <person name="Andreopoulos W.B."/>
            <person name="Clum A."/>
            <person name="Lindquist E."/>
            <person name="Daum C."/>
            <person name="Ramamoorthy G.K."/>
            <person name="Gryganskyi A."/>
            <person name="Culley D."/>
            <person name="Magnuson J.K."/>
            <person name="James T.Y."/>
            <person name="O'Malley M.A."/>
            <person name="Stajich J.E."/>
            <person name="Spatafora J.W."/>
            <person name="Visel A."/>
            <person name="Grigoriev I.V."/>
        </authorList>
    </citation>
    <scope>NUCLEOTIDE SEQUENCE [LARGE SCALE GENOMIC DNA]</scope>
    <source>
        <strain evidence="4 5">ATCC 12442</strain>
    </source>
</reference>
<evidence type="ECO:0000256" key="2">
    <source>
        <dbReference type="ARBA" id="ARBA00023150"/>
    </source>
</evidence>
<dbReference type="Pfam" id="PF01967">
    <property type="entry name" value="MoaC"/>
    <property type="match status" value="1"/>
</dbReference>
<accession>A0A1Y1WNV1</accession>
<comment type="caution">
    <text evidence="4">The sequence shown here is derived from an EMBL/GenBank/DDBJ whole genome shotgun (WGS) entry which is preliminary data.</text>
</comment>
<dbReference type="InterPro" id="IPR002820">
    <property type="entry name" value="Mopterin_CF_biosynth-C_dom"/>
</dbReference>
<evidence type="ECO:0000259" key="3">
    <source>
        <dbReference type="Pfam" id="PF01967"/>
    </source>
</evidence>
<organism evidence="4 5">
    <name type="scientific">Linderina pennispora</name>
    <dbReference type="NCBI Taxonomy" id="61395"/>
    <lineage>
        <taxon>Eukaryota</taxon>
        <taxon>Fungi</taxon>
        <taxon>Fungi incertae sedis</taxon>
        <taxon>Zoopagomycota</taxon>
        <taxon>Kickxellomycotina</taxon>
        <taxon>Kickxellomycetes</taxon>
        <taxon>Kickxellales</taxon>
        <taxon>Kickxellaceae</taxon>
        <taxon>Linderina</taxon>
    </lineage>
</organism>
<evidence type="ECO:0000313" key="5">
    <source>
        <dbReference type="Proteomes" id="UP000193922"/>
    </source>
</evidence>
<dbReference type="GO" id="GO:0006777">
    <property type="term" value="P:Mo-molybdopterin cofactor biosynthetic process"/>
    <property type="evidence" value="ECO:0007669"/>
    <property type="project" value="UniProtKB-KW"/>
</dbReference>
<dbReference type="Gene3D" id="3.30.70.640">
    <property type="entry name" value="Molybdopterin cofactor biosynthesis C (MoaC) domain"/>
    <property type="match status" value="1"/>
</dbReference>
<dbReference type="Proteomes" id="UP000193922">
    <property type="component" value="Unassembled WGS sequence"/>
</dbReference>
<gene>
    <name evidence="4" type="ORF">DL89DRAFT_23152</name>
</gene>
<dbReference type="GeneID" id="63801563"/>